<dbReference type="Proteomes" id="UP000009222">
    <property type="component" value="Chromosome"/>
</dbReference>
<evidence type="ECO:0000313" key="2">
    <source>
        <dbReference type="Proteomes" id="UP000009222"/>
    </source>
</evidence>
<dbReference type="eggNOG" id="COG2380">
    <property type="taxonomic scope" value="Bacteria"/>
</dbReference>
<sequence>MATAGKSVMSALEQETGRECFNTFRRCLDRERASVVEYDDLERQFMSEQGETTRYGKSRDISEIAAAWVEREPAFRLFMDGSRRTYKIADIPIGTQVFPIIAGQVGVGVCKRENRRISACDLSLQTVLALPDKLDTEGKNEKQHRAFLANLAAKLNAGQNRINLDRLLLYPTQANEDFEDKGIARIQDYMVEREKDMVQELVNRNIINDRSWLIKDGSLEYNRITNKDDRFSFSRIRSNYKRVVGVSKSFNPELAKLKNNKSAAGMIANLKPHERTPALMYSTDRVEGKFAVWYVRLREPRQSRGPFDGVVKVEKILVTDHEAEFGLESSEVDNISAWLVNERNPVCYGKDERWANHLYPVYLTETYIKSRYRGTLHFINLF</sequence>
<name>F5YBT0_LEAAZ</name>
<accession>F5YBT0</accession>
<evidence type="ECO:0000313" key="1">
    <source>
        <dbReference type="EMBL" id="AEF83245.1"/>
    </source>
</evidence>
<dbReference type="AlphaFoldDB" id="F5YBT0"/>
<reference evidence="1 2" key="2">
    <citation type="journal article" date="2011" name="ISME J.">
        <title>RNA-seq reveals cooperative metabolic interactions between two termite-gut spirochete species in co-culture.</title>
        <authorList>
            <person name="Rosenthal A.Z."/>
            <person name="Matson E.G."/>
            <person name="Eldar A."/>
            <person name="Leadbetter J.R."/>
        </authorList>
    </citation>
    <scope>NUCLEOTIDE SEQUENCE [LARGE SCALE GENOMIC DNA]</scope>
    <source>
        <strain evidence="2">ATCC BAA-888 / DSM 13862 / ZAS-9</strain>
    </source>
</reference>
<keyword evidence="2" id="KW-1185">Reference proteome</keyword>
<proteinExistence type="predicted"/>
<dbReference type="OrthoDB" id="1791270at2"/>
<dbReference type="STRING" id="545695.TREAZ_2938"/>
<dbReference type="EMBL" id="CP001841">
    <property type="protein sequence ID" value="AEF83245.1"/>
    <property type="molecule type" value="Genomic_DNA"/>
</dbReference>
<dbReference type="KEGG" id="taz:TREAZ_2938"/>
<reference evidence="2" key="1">
    <citation type="submission" date="2009-12" db="EMBL/GenBank/DDBJ databases">
        <title>Complete sequence of Treponema azotonutricium strain ZAS-9.</title>
        <authorList>
            <person name="Tetu S.G."/>
            <person name="Matson E."/>
            <person name="Ren Q."/>
            <person name="Seshadri R."/>
            <person name="Elbourne L."/>
            <person name="Hassan K.A."/>
            <person name="Durkin A."/>
            <person name="Radune D."/>
            <person name="Mohamoud Y."/>
            <person name="Shay R."/>
            <person name="Jin S."/>
            <person name="Zhang X."/>
            <person name="Lucey K."/>
            <person name="Ballor N.R."/>
            <person name="Ottesen E."/>
            <person name="Rosenthal R."/>
            <person name="Allen A."/>
            <person name="Leadbetter J.R."/>
            <person name="Paulsen I.T."/>
        </authorList>
    </citation>
    <scope>NUCLEOTIDE SEQUENCE [LARGE SCALE GENOMIC DNA]</scope>
    <source>
        <strain evidence="2">ATCC BAA-888 / DSM 13862 / ZAS-9</strain>
    </source>
</reference>
<gene>
    <name evidence="1" type="ordered locus">TREAZ_2938</name>
</gene>
<dbReference type="RefSeq" id="WP_015712608.1">
    <property type="nucleotide sequence ID" value="NC_015577.1"/>
</dbReference>
<dbReference type="InParanoid" id="F5YBT0"/>
<protein>
    <submittedName>
        <fullName evidence="1">Uncharacterized protein</fullName>
    </submittedName>
</protein>
<dbReference type="InterPro" id="IPR012337">
    <property type="entry name" value="RNaseH-like_sf"/>
</dbReference>
<organism evidence="1 2">
    <name type="scientific">Leadbettera azotonutricia (strain ATCC BAA-888 / DSM 13862 / ZAS-9)</name>
    <name type="common">Treponema azotonutricium</name>
    <dbReference type="NCBI Taxonomy" id="545695"/>
    <lineage>
        <taxon>Bacteria</taxon>
        <taxon>Pseudomonadati</taxon>
        <taxon>Spirochaetota</taxon>
        <taxon>Spirochaetia</taxon>
        <taxon>Spirochaetales</taxon>
        <taxon>Breznakiellaceae</taxon>
        <taxon>Leadbettera</taxon>
    </lineage>
</organism>
<dbReference type="SUPFAM" id="SSF53098">
    <property type="entry name" value="Ribonuclease H-like"/>
    <property type="match status" value="1"/>
</dbReference>
<dbReference type="HOGENOM" id="CLU_715414_0_0_12"/>